<evidence type="ECO:0000313" key="5">
    <source>
        <dbReference type="EMBL" id="MVT43551.1"/>
    </source>
</evidence>
<proteinExistence type="predicted"/>
<dbReference type="GO" id="GO:0030313">
    <property type="term" value="C:cell envelope"/>
    <property type="evidence" value="ECO:0007669"/>
    <property type="project" value="UniProtKB-SubCell"/>
</dbReference>
<dbReference type="InterPro" id="IPR008972">
    <property type="entry name" value="Cupredoxin"/>
</dbReference>
<feature type="domain" description="Cytochrome oxidase subunit II copper A binding" evidence="4">
    <location>
        <begin position="52"/>
        <end position="149"/>
    </location>
</feature>
<dbReference type="Gene3D" id="2.60.40.420">
    <property type="entry name" value="Cupredoxins - blue copper proteins"/>
    <property type="match status" value="1"/>
</dbReference>
<evidence type="ECO:0000256" key="1">
    <source>
        <dbReference type="ARBA" id="ARBA00004196"/>
    </source>
</evidence>
<dbReference type="PROSITE" id="PS50857">
    <property type="entry name" value="COX2_CUA"/>
    <property type="match status" value="1"/>
</dbReference>
<accession>A0A6N8JGC4</accession>
<dbReference type="CDD" id="cd13913">
    <property type="entry name" value="ba3_CcO_II_C"/>
    <property type="match status" value="1"/>
</dbReference>
<dbReference type="EMBL" id="WRXO01000008">
    <property type="protein sequence ID" value="MVT43551.1"/>
    <property type="molecule type" value="Genomic_DNA"/>
</dbReference>
<keyword evidence="2" id="KW-0479">Metal-binding</keyword>
<organism evidence="5 6">
    <name type="scientific">Chitinophaga oryziterrae</name>
    <dbReference type="NCBI Taxonomy" id="1031224"/>
    <lineage>
        <taxon>Bacteria</taxon>
        <taxon>Pseudomonadati</taxon>
        <taxon>Bacteroidota</taxon>
        <taxon>Chitinophagia</taxon>
        <taxon>Chitinophagales</taxon>
        <taxon>Chitinophagaceae</taxon>
        <taxon>Chitinophaga</taxon>
    </lineage>
</organism>
<sequence length="149" mass="16804">MNKYEIKTILLSSSVMAVFFFAILYNAFARKIDVPACIPYNATFRQSAIKKVDDTHYEVYIIARMWAFDPAEIIVPAGSTVDFYLTSADVVHGFNIERKGVNLMAIPGAVNKTTVNFTDYGTYRIVCHEYCGAGHHNMMAQVLVTYLKK</sequence>
<name>A0A6N8JGC4_9BACT</name>
<dbReference type="SUPFAM" id="SSF49503">
    <property type="entry name" value="Cupredoxins"/>
    <property type="match status" value="1"/>
</dbReference>
<protein>
    <submittedName>
        <fullName evidence="5">Cytochrome C oxidase subunit II</fullName>
    </submittedName>
</protein>
<evidence type="ECO:0000313" key="6">
    <source>
        <dbReference type="Proteomes" id="UP000468388"/>
    </source>
</evidence>
<dbReference type="GO" id="GO:0004129">
    <property type="term" value="F:cytochrome-c oxidase activity"/>
    <property type="evidence" value="ECO:0007669"/>
    <property type="project" value="InterPro"/>
</dbReference>
<comment type="subcellular location">
    <subcellularLocation>
        <location evidence="1">Cell envelope</location>
    </subcellularLocation>
</comment>
<dbReference type="InterPro" id="IPR001505">
    <property type="entry name" value="Copper_CuA"/>
</dbReference>
<comment type="caution">
    <text evidence="5">The sequence shown here is derived from an EMBL/GenBank/DDBJ whole genome shotgun (WGS) entry which is preliminary data.</text>
</comment>
<dbReference type="Proteomes" id="UP000468388">
    <property type="component" value="Unassembled WGS sequence"/>
</dbReference>
<dbReference type="GO" id="GO:0016020">
    <property type="term" value="C:membrane"/>
    <property type="evidence" value="ECO:0007669"/>
    <property type="project" value="InterPro"/>
</dbReference>
<dbReference type="InterPro" id="IPR051403">
    <property type="entry name" value="NosZ/Cyto_c_oxidase_sub2"/>
</dbReference>
<dbReference type="OrthoDB" id="9773456at2"/>
<dbReference type="InterPro" id="IPR002429">
    <property type="entry name" value="CcO_II-like_C"/>
</dbReference>
<dbReference type="RefSeq" id="WP_157302298.1">
    <property type="nucleotide sequence ID" value="NZ_BAAAZB010000021.1"/>
</dbReference>
<keyword evidence="3" id="KW-0186">Copper</keyword>
<keyword evidence="6" id="KW-1185">Reference proteome</keyword>
<dbReference type="AlphaFoldDB" id="A0A6N8JGC4"/>
<evidence type="ECO:0000256" key="3">
    <source>
        <dbReference type="ARBA" id="ARBA00023008"/>
    </source>
</evidence>
<dbReference type="GO" id="GO:0005507">
    <property type="term" value="F:copper ion binding"/>
    <property type="evidence" value="ECO:0007669"/>
    <property type="project" value="InterPro"/>
</dbReference>
<dbReference type="InterPro" id="IPR034214">
    <property type="entry name" value="Ba3_CcO_II_C"/>
</dbReference>
<reference evidence="5 6" key="1">
    <citation type="submission" date="2019-12" db="EMBL/GenBank/DDBJ databases">
        <title>The draft genomic sequence of strain Chitinophaga oryziterrae JCM 16595.</title>
        <authorList>
            <person name="Zhang X."/>
        </authorList>
    </citation>
    <scope>NUCLEOTIDE SEQUENCE [LARGE SCALE GENOMIC DNA]</scope>
    <source>
        <strain evidence="5 6">JCM 16595</strain>
    </source>
</reference>
<evidence type="ECO:0000259" key="4">
    <source>
        <dbReference type="PROSITE" id="PS50857"/>
    </source>
</evidence>
<dbReference type="PANTHER" id="PTHR42838:SF2">
    <property type="entry name" value="NITROUS-OXIDE REDUCTASE"/>
    <property type="match status" value="1"/>
</dbReference>
<evidence type="ECO:0000256" key="2">
    <source>
        <dbReference type="ARBA" id="ARBA00022723"/>
    </source>
</evidence>
<dbReference type="PANTHER" id="PTHR42838">
    <property type="entry name" value="CYTOCHROME C OXIDASE SUBUNIT II"/>
    <property type="match status" value="1"/>
</dbReference>
<dbReference type="PROSITE" id="PS00078">
    <property type="entry name" value="COX2"/>
    <property type="match status" value="1"/>
</dbReference>
<dbReference type="Pfam" id="PF00116">
    <property type="entry name" value="COX2"/>
    <property type="match status" value="1"/>
</dbReference>
<gene>
    <name evidence="5" type="ORF">GO495_23340</name>
</gene>